<dbReference type="SUPFAM" id="SSF47699">
    <property type="entry name" value="Bifunctional inhibitor/lipid-transfer protein/seed storage 2S albumin"/>
    <property type="match status" value="1"/>
</dbReference>
<proteinExistence type="inferred from homology"/>
<evidence type="ECO:0000256" key="4">
    <source>
        <dbReference type="ARBA" id="ARBA00022622"/>
    </source>
</evidence>
<evidence type="ECO:0000313" key="14">
    <source>
        <dbReference type="Proteomes" id="UP000489600"/>
    </source>
</evidence>
<comment type="subcellular location">
    <subcellularLocation>
        <location evidence="1">Cell membrane</location>
        <topology evidence="1">Lipid-anchor</topology>
        <topology evidence="1">GPI-anchor</topology>
    </subcellularLocation>
</comment>
<organism evidence="13 14">
    <name type="scientific">Arabis nemorensis</name>
    <dbReference type="NCBI Taxonomy" id="586526"/>
    <lineage>
        <taxon>Eukaryota</taxon>
        <taxon>Viridiplantae</taxon>
        <taxon>Streptophyta</taxon>
        <taxon>Embryophyta</taxon>
        <taxon>Tracheophyta</taxon>
        <taxon>Spermatophyta</taxon>
        <taxon>Magnoliopsida</taxon>
        <taxon>eudicotyledons</taxon>
        <taxon>Gunneridae</taxon>
        <taxon>Pentapetalae</taxon>
        <taxon>rosids</taxon>
        <taxon>malvids</taxon>
        <taxon>Brassicales</taxon>
        <taxon>Brassicaceae</taxon>
        <taxon>Arabideae</taxon>
        <taxon>Arabis</taxon>
    </lineage>
</organism>
<feature type="compositionally biased region" description="Low complexity" evidence="10">
    <location>
        <begin position="189"/>
        <end position="206"/>
    </location>
</feature>
<evidence type="ECO:0000256" key="11">
    <source>
        <dbReference type="SAM" id="SignalP"/>
    </source>
</evidence>
<comment type="caution">
    <text evidence="13">The sequence shown here is derived from an EMBL/GenBank/DDBJ whole genome shotgun (WGS) entry which is preliminary data.</text>
</comment>
<comment type="similarity">
    <text evidence="2">Belongs to the plant LTP family.</text>
</comment>
<evidence type="ECO:0000256" key="10">
    <source>
        <dbReference type="SAM" id="MobiDB-lite"/>
    </source>
</evidence>
<dbReference type="PRINTS" id="PR00382">
    <property type="entry name" value="LIPIDTRNSFER"/>
</dbReference>
<dbReference type="GO" id="GO:0006869">
    <property type="term" value="P:lipid transport"/>
    <property type="evidence" value="ECO:0007669"/>
    <property type="project" value="InterPro"/>
</dbReference>
<feature type="domain" description="Bifunctional inhibitor/plant lipid transfer protein/seed storage helical" evidence="12">
    <location>
        <begin position="30"/>
        <end position="107"/>
    </location>
</feature>
<keyword evidence="5 11" id="KW-0732">Signal</keyword>
<dbReference type="PANTHER" id="PTHR33044">
    <property type="entry name" value="BIFUNCTIONAL INHIBITOR/LIPID-TRANSFER PROTEIN/SEED STORAGE 2S ALBUMIN SUPERFAMILY PROTEIN-RELATED"/>
    <property type="match status" value="1"/>
</dbReference>
<evidence type="ECO:0000259" key="12">
    <source>
        <dbReference type="SMART" id="SM00499"/>
    </source>
</evidence>
<dbReference type="CDD" id="cd00010">
    <property type="entry name" value="AAI_LTSS"/>
    <property type="match status" value="1"/>
</dbReference>
<feature type="region of interest" description="Disordered" evidence="10">
    <location>
        <begin position="107"/>
        <end position="160"/>
    </location>
</feature>
<dbReference type="AlphaFoldDB" id="A0A565BQQ6"/>
<accession>A0A565BQQ6</accession>
<keyword evidence="4" id="KW-0336">GPI-anchor</keyword>
<dbReference type="InterPro" id="IPR000528">
    <property type="entry name" value="Plant_nsLTP"/>
</dbReference>
<dbReference type="GO" id="GO:0098552">
    <property type="term" value="C:side of membrane"/>
    <property type="evidence" value="ECO:0007669"/>
    <property type="project" value="UniProtKB-KW"/>
</dbReference>
<evidence type="ECO:0000256" key="9">
    <source>
        <dbReference type="ARBA" id="ARBA00023288"/>
    </source>
</evidence>
<keyword evidence="9" id="KW-0449">Lipoprotein</keyword>
<dbReference type="Pfam" id="PF14368">
    <property type="entry name" value="LTP_2"/>
    <property type="match status" value="1"/>
</dbReference>
<protein>
    <recommendedName>
        <fullName evidence="12">Bifunctional inhibitor/plant lipid transfer protein/seed storage helical domain-containing protein</fullName>
    </recommendedName>
</protein>
<keyword evidence="8" id="KW-0325">Glycoprotein</keyword>
<name>A0A565BQQ6_9BRAS</name>
<keyword evidence="7" id="KW-1015">Disulfide bond</keyword>
<keyword evidence="6" id="KW-0472">Membrane</keyword>
<evidence type="ECO:0000256" key="1">
    <source>
        <dbReference type="ARBA" id="ARBA00004609"/>
    </source>
</evidence>
<dbReference type="EMBL" id="CABITT030000004">
    <property type="protein sequence ID" value="VVB03693.1"/>
    <property type="molecule type" value="Genomic_DNA"/>
</dbReference>
<feature type="region of interest" description="Disordered" evidence="10">
    <location>
        <begin position="182"/>
        <end position="214"/>
    </location>
</feature>
<dbReference type="SMART" id="SM00499">
    <property type="entry name" value="AAI"/>
    <property type="match status" value="1"/>
</dbReference>
<dbReference type="Proteomes" id="UP000489600">
    <property type="component" value="Unassembled WGS sequence"/>
</dbReference>
<evidence type="ECO:0000256" key="6">
    <source>
        <dbReference type="ARBA" id="ARBA00023136"/>
    </source>
</evidence>
<dbReference type="Gene3D" id="1.10.110.10">
    <property type="entry name" value="Plant lipid-transfer and hydrophobic proteins"/>
    <property type="match status" value="1"/>
</dbReference>
<dbReference type="FunFam" id="1.10.110.10:FF:000001">
    <property type="entry name" value="Bifunctional inhibitor/lipid-transfer protein/seed storage 2S albumin superfamily protein"/>
    <property type="match status" value="1"/>
</dbReference>
<gene>
    <name evidence="13" type="ORF">ANE_LOCUS14137</name>
</gene>
<feature type="compositionally biased region" description="Polar residues" evidence="10">
    <location>
        <begin position="146"/>
        <end position="160"/>
    </location>
</feature>
<dbReference type="GO" id="GO:0005886">
    <property type="term" value="C:plasma membrane"/>
    <property type="evidence" value="ECO:0007669"/>
    <property type="project" value="UniProtKB-SubCell"/>
</dbReference>
<evidence type="ECO:0000256" key="5">
    <source>
        <dbReference type="ARBA" id="ARBA00022729"/>
    </source>
</evidence>
<keyword evidence="3" id="KW-1003">Cell membrane</keyword>
<evidence type="ECO:0000256" key="2">
    <source>
        <dbReference type="ARBA" id="ARBA00009748"/>
    </source>
</evidence>
<sequence>MGGRRTYAIAFLAIVAALWGVTKSQPSRSCVTTLTTLAPCLGYITGNSTTPSQTCCSQLDSVIKTSPQCICSAVNSPIPNIGLNINRTQALQLPNACNIQTPPLTQCNAATGPTGPPPAPSPVEETPSVALTPTSSPGTRSGVGGSSKTIPTTGAGSSSGNVDRVPLHLLIFIHIYSRFESEDLPPSSPLTTSPSPTKAASITPSAQTQPSTILSSRYSKPKICLQEQKSQAFKTHLWGSLRQRPKT</sequence>
<reference evidence="13" key="1">
    <citation type="submission" date="2019-07" db="EMBL/GenBank/DDBJ databases">
        <authorList>
            <person name="Dittberner H."/>
        </authorList>
    </citation>
    <scope>NUCLEOTIDE SEQUENCE [LARGE SCALE GENOMIC DNA]</scope>
</reference>
<evidence type="ECO:0000313" key="13">
    <source>
        <dbReference type="EMBL" id="VVB03693.1"/>
    </source>
</evidence>
<keyword evidence="14" id="KW-1185">Reference proteome</keyword>
<evidence type="ECO:0000256" key="7">
    <source>
        <dbReference type="ARBA" id="ARBA00023157"/>
    </source>
</evidence>
<dbReference type="GO" id="GO:0008289">
    <property type="term" value="F:lipid binding"/>
    <property type="evidence" value="ECO:0007669"/>
    <property type="project" value="InterPro"/>
</dbReference>
<evidence type="ECO:0000256" key="8">
    <source>
        <dbReference type="ARBA" id="ARBA00023180"/>
    </source>
</evidence>
<dbReference type="OrthoDB" id="911994at2759"/>
<feature type="signal peptide" evidence="11">
    <location>
        <begin position="1"/>
        <end position="24"/>
    </location>
</feature>
<dbReference type="InterPro" id="IPR016140">
    <property type="entry name" value="Bifunc_inhib/LTP/seed_store"/>
</dbReference>
<feature type="chain" id="PRO_5022070621" description="Bifunctional inhibitor/plant lipid transfer protein/seed storage helical domain-containing protein" evidence="11">
    <location>
        <begin position="25"/>
        <end position="247"/>
    </location>
</feature>
<dbReference type="InterPro" id="IPR036312">
    <property type="entry name" value="Bifun_inhib/LTP/seed_sf"/>
</dbReference>
<dbReference type="InterPro" id="IPR043325">
    <property type="entry name" value="LTSS"/>
</dbReference>
<evidence type="ECO:0000256" key="3">
    <source>
        <dbReference type="ARBA" id="ARBA00022475"/>
    </source>
</evidence>